<feature type="non-terminal residue" evidence="4">
    <location>
        <position position="136"/>
    </location>
</feature>
<protein>
    <recommendedName>
        <fullName evidence="6">KRAB domain-containing protein</fullName>
    </recommendedName>
</protein>
<dbReference type="PANTHER" id="PTHR23232:SF164">
    <property type="entry name" value="ZINC FINGER PROTEIN 30 ISOFORM X1"/>
    <property type="match status" value="1"/>
</dbReference>
<comment type="caution">
    <text evidence="4">The sequence shown here is derived from an EMBL/GenBank/DDBJ whole genome shotgun (WGS) entry which is preliminary data.</text>
</comment>
<dbReference type="PROSITE" id="PS50806">
    <property type="entry name" value="KRAB_RELATED"/>
    <property type="match status" value="1"/>
</dbReference>
<dbReference type="InterPro" id="IPR003655">
    <property type="entry name" value="aKRAB"/>
</dbReference>
<name>A0A8J6BQ56_ELECQ</name>
<sequence>GCLRPVLLSASPWPLLSPESLLLRFSPSFRAVVSEREQRNMERPLISESLAQVTFDDAAIYFSEEQWQNLEEFQKKIYKELIKEIYETMLALGYRIPKPEIVSLIERGEEPCIDACKKPKHQESQPQGAPDGSKGA</sequence>
<dbReference type="InterPro" id="IPR001909">
    <property type="entry name" value="KRAB"/>
</dbReference>
<feature type="domain" description="KRAB" evidence="2">
    <location>
        <begin position="53"/>
        <end position="124"/>
    </location>
</feature>
<dbReference type="SMART" id="SM00349">
    <property type="entry name" value="KRAB"/>
    <property type="match status" value="1"/>
</dbReference>
<dbReference type="InterPro" id="IPR036051">
    <property type="entry name" value="KRAB_dom_sf"/>
</dbReference>
<evidence type="ECO:0000256" key="1">
    <source>
        <dbReference type="SAM" id="MobiDB-lite"/>
    </source>
</evidence>
<reference evidence="4" key="1">
    <citation type="thesis" date="2020" institute="ProQuest LLC" country="789 East Eisenhower Parkway, Ann Arbor, MI, USA">
        <title>Comparative Genomics and Chromosome Evolution.</title>
        <authorList>
            <person name="Mudd A.B."/>
        </authorList>
    </citation>
    <scope>NUCLEOTIDE SEQUENCE</scope>
    <source>
        <strain evidence="4">HN-11 Male</strain>
        <tissue evidence="4">Kidney and liver</tissue>
    </source>
</reference>
<evidence type="ECO:0000313" key="5">
    <source>
        <dbReference type="Proteomes" id="UP000770717"/>
    </source>
</evidence>
<dbReference type="Gene3D" id="6.10.140.140">
    <property type="match status" value="1"/>
</dbReference>
<dbReference type="Proteomes" id="UP000770717">
    <property type="component" value="Unassembled WGS sequence"/>
</dbReference>
<evidence type="ECO:0000313" key="4">
    <source>
        <dbReference type="EMBL" id="KAG9465283.1"/>
    </source>
</evidence>
<feature type="non-terminal residue" evidence="4">
    <location>
        <position position="1"/>
    </location>
</feature>
<organism evidence="4 5">
    <name type="scientific">Eleutherodactylus coqui</name>
    <name type="common">Puerto Rican coqui</name>
    <dbReference type="NCBI Taxonomy" id="57060"/>
    <lineage>
        <taxon>Eukaryota</taxon>
        <taxon>Metazoa</taxon>
        <taxon>Chordata</taxon>
        <taxon>Craniata</taxon>
        <taxon>Vertebrata</taxon>
        <taxon>Euteleostomi</taxon>
        <taxon>Amphibia</taxon>
        <taxon>Batrachia</taxon>
        <taxon>Anura</taxon>
        <taxon>Neobatrachia</taxon>
        <taxon>Hyloidea</taxon>
        <taxon>Eleutherodactylidae</taxon>
        <taxon>Eleutherodactylinae</taxon>
        <taxon>Eleutherodactylus</taxon>
        <taxon>Eleutherodactylus</taxon>
    </lineage>
</organism>
<gene>
    <name evidence="4" type="ORF">GDO78_018561</name>
</gene>
<dbReference type="AlphaFoldDB" id="A0A8J6BQ56"/>
<dbReference type="InterPro" id="IPR050169">
    <property type="entry name" value="Krueppel_C2H2_ZnF"/>
</dbReference>
<evidence type="ECO:0000259" key="3">
    <source>
        <dbReference type="PROSITE" id="PS50806"/>
    </source>
</evidence>
<evidence type="ECO:0008006" key="6">
    <source>
        <dbReference type="Google" id="ProtNLM"/>
    </source>
</evidence>
<dbReference type="SUPFAM" id="SSF109640">
    <property type="entry name" value="KRAB domain (Kruppel-associated box)"/>
    <property type="match status" value="1"/>
</dbReference>
<accession>A0A8J6BQ56</accession>
<dbReference type="PROSITE" id="PS50805">
    <property type="entry name" value="KRAB"/>
    <property type="match status" value="1"/>
</dbReference>
<dbReference type="CDD" id="cd07765">
    <property type="entry name" value="KRAB_A-box"/>
    <property type="match status" value="1"/>
</dbReference>
<dbReference type="OrthoDB" id="9892686at2759"/>
<dbReference type="GO" id="GO:0006355">
    <property type="term" value="P:regulation of DNA-templated transcription"/>
    <property type="evidence" value="ECO:0007669"/>
    <property type="project" value="InterPro"/>
</dbReference>
<keyword evidence="5" id="KW-1185">Reference proteome</keyword>
<dbReference type="PANTHER" id="PTHR23232">
    <property type="entry name" value="KRAB DOMAIN C2H2 ZINC FINGER"/>
    <property type="match status" value="1"/>
</dbReference>
<evidence type="ECO:0000259" key="2">
    <source>
        <dbReference type="PROSITE" id="PS50805"/>
    </source>
</evidence>
<feature type="region of interest" description="Disordered" evidence="1">
    <location>
        <begin position="116"/>
        <end position="136"/>
    </location>
</feature>
<dbReference type="Pfam" id="PF01352">
    <property type="entry name" value="KRAB"/>
    <property type="match status" value="1"/>
</dbReference>
<feature type="domain" description="KRAB-related" evidence="3">
    <location>
        <begin position="50"/>
        <end position="114"/>
    </location>
</feature>
<dbReference type="EMBL" id="WNTK01003222">
    <property type="protein sequence ID" value="KAG9465283.1"/>
    <property type="molecule type" value="Genomic_DNA"/>
</dbReference>
<proteinExistence type="predicted"/>